<protein>
    <submittedName>
        <fullName evidence="1">Uncharacterized protein</fullName>
    </submittedName>
</protein>
<organism evidence="1 2">
    <name type="scientific">Talaromyces atroroseus</name>
    <dbReference type="NCBI Taxonomy" id="1441469"/>
    <lineage>
        <taxon>Eukaryota</taxon>
        <taxon>Fungi</taxon>
        <taxon>Dikarya</taxon>
        <taxon>Ascomycota</taxon>
        <taxon>Pezizomycotina</taxon>
        <taxon>Eurotiomycetes</taxon>
        <taxon>Eurotiomycetidae</taxon>
        <taxon>Eurotiales</taxon>
        <taxon>Trichocomaceae</taxon>
        <taxon>Talaromyces</taxon>
        <taxon>Talaromyces sect. Trachyspermi</taxon>
    </lineage>
</organism>
<dbReference type="GeneID" id="31001514"/>
<dbReference type="EMBL" id="LFMY01000002">
    <property type="protein sequence ID" value="OKL63369.1"/>
    <property type="molecule type" value="Genomic_DNA"/>
</dbReference>
<proteinExistence type="predicted"/>
<dbReference type="CDD" id="cd00457">
    <property type="entry name" value="PEBP"/>
    <property type="match status" value="1"/>
</dbReference>
<dbReference type="Pfam" id="PF01161">
    <property type="entry name" value="PBP"/>
    <property type="match status" value="1"/>
</dbReference>
<dbReference type="STRING" id="1441469.A0A1Q5QC78"/>
<keyword evidence="2" id="KW-1185">Reference proteome</keyword>
<dbReference type="InterPro" id="IPR008914">
    <property type="entry name" value="PEBP"/>
</dbReference>
<sequence>MDYIERGIAWVLKNKRGRDAGLIPNSNPFSNVREPTITLECPDIGPSGSEFPASFSMFAEGRFPTLEWKLPEDFPEGSEVKEWLLVIQDPDAPLPDPVTHGIYYSIPADKTSLAHADFELVAGAADGEDKNSLKGGFKYGVNRRTNVYMPPRGLMGHGSHRFFYQIVALREPIDTAKLSPVATKEEIIAQIDGKVIAWGQWIGMWERKP</sequence>
<dbReference type="Proteomes" id="UP000214365">
    <property type="component" value="Unassembled WGS sequence"/>
</dbReference>
<dbReference type="InterPro" id="IPR049556">
    <property type="entry name" value="PhiB"/>
</dbReference>
<reference evidence="1 2" key="1">
    <citation type="submission" date="2015-06" db="EMBL/GenBank/DDBJ databases">
        <title>Talaromyces atroroseus IBT 11181 draft genome.</title>
        <authorList>
            <person name="Rasmussen K.B."/>
            <person name="Rasmussen S."/>
            <person name="Petersen B."/>
            <person name="Sicheritz-Ponten T."/>
            <person name="Mortensen U.H."/>
            <person name="Thrane U."/>
        </authorList>
    </citation>
    <scope>NUCLEOTIDE SEQUENCE [LARGE SCALE GENOMIC DNA]</scope>
    <source>
        <strain evidence="1 2">IBT 11181</strain>
    </source>
</reference>
<dbReference type="OrthoDB" id="10251855at2759"/>
<evidence type="ECO:0000313" key="2">
    <source>
        <dbReference type="Proteomes" id="UP000214365"/>
    </source>
</evidence>
<evidence type="ECO:0000313" key="1">
    <source>
        <dbReference type="EMBL" id="OKL63369.1"/>
    </source>
</evidence>
<dbReference type="AlphaFoldDB" id="A0A1Q5QC78"/>
<dbReference type="RefSeq" id="XP_020123490.1">
    <property type="nucleotide sequence ID" value="XM_020261459.1"/>
</dbReference>
<dbReference type="Gene3D" id="3.90.280.10">
    <property type="entry name" value="PEBP-like"/>
    <property type="match status" value="1"/>
</dbReference>
<comment type="caution">
    <text evidence="1">The sequence shown here is derived from an EMBL/GenBank/DDBJ whole genome shotgun (WGS) entry which is preliminary data.</text>
</comment>
<accession>A0A1Q5QC78</accession>
<gene>
    <name evidence="1" type="ORF">UA08_01759</name>
</gene>
<name>A0A1Q5QC78_TALAT</name>
<dbReference type="PANTHER" id="PTHR30289">
    <property type="entry name" value="UNCHARACTERIZED PROTEIN YBCL-RELATED"/>
    <property type="match status" value="1"/>
</dbReference>
<dbReference type="InterPro" id="IPR036610">
    <property type="entry name" value="PEBP-like_sf"/>
</dbReference>
<dbReference type="PANTHER" id="PTHR30289:SF1">
    <property type="entry name" value="PEBP (PHOSPHATIDYLETHANOLAMINE-BINDING PROTEIN) FAMILY PROTEIN"/>
    <property type="match status" value="1"/>
</dbReference>
<dbReference type="SUPFAM" id="SSF49777">
    <property type="entry name" value="PEBP-like"/>
    <property type="match status" value="1"/>
</dbReference>